<dbReference type="Gene3D" id="3.20.20.140">
    <property type="entry name" value="Metal-dependent hydrolases"/>
    <property type="match status" value="1"/>
</dbReference>
<dbReference type="OrthoDB" id="3189065at2"/>
<dbReference type="KEGG" id="ido:I598_1220"/>
<protein>
    <submittedName>
        <fullName evidence="5">8-oxoguanine deaminase</fullName>
        <ecNumber evidence="5">3.5.4.32</ecNumber>
    </submittedName>
</protein>
<dbReference type="SUPFAM" id="SSF51556">
    <property type="entry name" value="Metallo-dependent hydrolases"/>
    <property type="match status" value="1"/>
</dbReference>
<dbReference type="FunFam" id="3.20.20.140:FF:000014">
    <property type="entry name" value="5-methylthioadenosine/S-adenosylhomocysteine deaminase"/>
    <property type="match status" value="1"/>
</dbReference>
<dbReference type="EMBL" id="CP014209">
    <property type="protein sequence ID" value="ANC30781.1"/>
    <property type="molecule type" value="Genomic_DNA"/>
</dbReference>
<keyword evidence="3" id="KW-0862">Zinc</keyword>
<proteinExistence type="predicted"/>
<keyword evidence="1" id="KW-0479">Metal-binding</keyword>
<dbReference type="InterPro" id="IPR032466">
    <property type="entry name" value="Metal_Hydrolase"/>
</dbReference>
<sequence>MTRTILENGHVATVDAAGTEHADGHVVIEGGVITAVGPGRAPEHLRAGADVVDATGCLVTPGLINTHHHLYQWLTRGYAQDSILFDWLTSLYPLWSRIDAGLTGAGAAGAMAVLARSGCTTVGDHHYVFPQGSGDIVGALVESAATVGVRLHATRGSMDLGASQGGLPPDFAVETTDAALKASQAAVETYHDASREAMVRIAIAPCSPFSVTKDLLREAAVLARSLDVRLHTHASETVEEDAYCLEHFGSSPTQYLEDLGWLGDDVWMAHGVHLDATAIARYAATGTGVAHCPSSNARLAAGIAPVRDLLDAGVPVGLGVDGAASNESGQLGVEIRESVLMNRLRTGADSMSVRDALRVATMGGARVLGRHDELGSLEPGKLADVAVWRVDGVEHAGILDPVAALGLGALPPLKRLYVGGRAVVEDATLVTADEQALARGVAAASRELAERL</sequence>
<evidence type="ECO:0000256" key="3">
    <source>
        <dbReference type="ARBA" id="ARBA00022833"/>
    </source>
</evidence>
<dbReference type="PANTHER" id="PTHR43794:SF11">
    <property type="entry name" value="AMIDOHYDROLASE-RELATED DOMAIN-CONTAINING PROTEIN"/>
    <property type="match status" value="1"/>
</dbReference>
<dbReference type="PATRIC" id="fig|1300344.3.peg.1221"/>
<dbReference type="GO" id="GO:0046872">
    <property type="term" value="F:metal ion binding"/>
    <property type="evidence" value="ECO:0007669"/>
    <property type="project" value="UniProtKB-KW"/>
</dbReference>
<dbReference type="InterPro" id="IPR006680">
    <property type="entry name" value="Amidohydro-rel"/>
</dbReference>
<dbReference type="AlphaFoldDB" id="A0A168F1N9"/>
<keyword evidence="6" id="KW-1185">Reference proteome</keyword>
<accession>A0A168F1N9</accession>
<evidence type="ECO:0000313" key="5">
    <source>
        <dbReference type="EMBL" id="ANC30781.1"/>
    </source>
</evidence>
<dbReference type="NCBIfam" id="NF006055">
    <property type="entry name" value="PRK08203.1"/>
    <property type="match status" value="1"/>
</dbReference>
<dbReference type="STRING" id="1300344.I598_1220"/>
<gene>
    <name evidence="5" type="ORF">I598_1220</name>
</gene>
<dbReference type="InterPro" id="IPR050287">
    <property type="entry name" value="MTA/SAH_deaminase"/>
</dbReference>
<dbReference type="Gene3D" id="2.30.40.10">
    <property type="entry name" value="Urease, subunit C, domain 1"/>
    <property type="match status" value="1"/>
</dbReference>
<dbReference type="CDD" id="cd01298">
    <property type="entry name" value="ATZ_TRZ_like"/>
    <property type="match status" value="1"/>
</dbReference>
<evidence type="ECO:0000256" key="2">
    <source>
        <dbReference type="ARBA" id="ARBA00022801"/>
    </source>
</evidence>
<name>A0A168F1N9_9MICO</name>
<keyword evidence="2 5" id="KW-0378">Hydrolase</keyword>
<evidence type="ECO:0000313" key="6">
    <source>
        <dbReference type="Proteomes" id="UP000076794"/>
    </source>
</evidence>
<dbReference type="RefSeq" id="WP_068202151.1">
    <property type="nucleotide sequence ID" value="NZ_CP014209.1"/>
</dbReference>
<reference evidence="5 6" key="1">
    <citation type="submission" date="2016-01" db="EMBL/GenBank/DDBJ databases">
        <title>Complete genome sequence of a soil Actinobacterium, Isoptericola dokdonensis DS-3.</title>
        <authorList>
            <person name="Kwon S.-K."/>
            <person name="Kim J.F."/>
        </authorList>
    </citation>
    <scope>NUCLEOTIDE SEQUENCE [LARGE SCALE GENOMIC DNA]</scope>
    <source>
        <strain evidence="5 6">DS-3</strain>
    </source>
</reference>
<dbReference type="InterPro" id="IPR011059">
    <property type="entry name" value="Metal-dep_hydrolase_composite"/>
</dbReference>
<evidence type="ECO:0000256" key="1">
    <source>
        <dbReference type="ARBA" id="ARBA00022723"/>
    </source>
</evidence>
<dbReference type="GO" id="GO:0019239">
    <property type="term" value="F:deaminase activity"/>
    <property type="evidence" value="ECO:0007669"/>
    <property type="project" value="UniProtKB-ARBA"/>
</dbReference>
<dbReference type="EC" id="3.5.4.32" evidence="5"/>
<organism evidence="5 6">
    <name type="scientific">Isoptericola dokdonensis DS-3</name>
    <dbReference type="NCBI Taxonomy" id="1300344"/>
    <lineage>
        <taxon>Bacteria</taxon>
        <taxon>Bacillati</taxon>
        <taxon>Actinomycetota</taxon>
        <taxon>Actinomycetes</taxon>
        <taxon>Micrococcales</taxon>
        <taxon>Promicromonosporaceae</taxon>
        <taxon>Isoptericola</taxon>
    </lineage>
</organism>
<dbReference type="SUPFAM" id="SSF51338">
    <property type="entry name" value="Composite domain of metallo-dependent hydrolases"/>
    <property type="match status" value="2"/>
</dbReference>
<evidence type="ECO:0000259" key="4">
    <source>
        <dbReference type="Pfam" id="PF01979"/>
    </source>
</evidence>
<dbReference type="Pfam" id="PF01979">
    <property type="entry name" value="Amidohydro_1"/>
    <property type="match status" value="1"/>
</dbReference>
<dbReference type="Proteomes" id="UP000076794">
    <property type="component" value="Chromosome"/>
</dbReference>
<dbReference type="PANTHER" id="PTHR43794">
    <property type="entry name" value="AMINOHYDROLASE SSNA-RELATED"/>
    <property type="match status" value="1"/>
</dbReference>
<feature type="domain" description="Amidohydrolase-related" evidence="4">
    <location>
        <begin position="58"/>
        <end position="395"/>
    </location>
</feature>
<dbReference type="GO" id="GO:0102127">
    <property type="term" value="F:8-oxoguanine deaminase activity"/>
    <property type="evidence" value="ECO:0007669"/>
    <property type="project" value="UniProtKB-EC"/>
</dbReference>